<accession>A0ABD5T3C1</accession>
<dbReference type="Proteomes" id="UP001596274">
    <property type="component" value="Unassembled WGS sequence"/>
</dbReference>
<reference evidence="1 2" key="1">
    <citation type="journal article" date="2019" name="Int. J. Syst. Evol. Microbiol.">
        <title>The Global Catalogue of Microorganisms (GCM) 10K type strain sequencing project: providing services to taxonomists for standard genome sequencing and annotation.</title>
        <authorList>
            <consortium name="The Broad Institute Genomics Platform"/>
            <consortium name="The Broad Institute Genome Sequencing Center for Infectious Disease"/>
            <person name="Wu L."/>
            <person name="Ma J."/>
        </authorList>
    </citation>
    <scope>NUCLEOTIDE SEQUENCE [LARGE SCALE GENOMIC DNA]</scope>
    <source>
        <strain evidence="1 2">PJ61</strain>
    </source>
</reference>
<organism evidence="1 2">
    <name type="scientific">Halorubrum pallidum</name>
    <dbReference type="NCBI Taxonomy" id="1526114"/>
    <lineage>
        <taxon>Archaea</taxon>
        <taxon>Methanobacteriati</taxon>
        <taxon>Methanobacteriota</taxon>
        <taxon>Stenosarchaea group</taxon>
        <taxon>Halobacteria</taxon>
        <taxon>Halobacteriales</taxon>
        <taxon>Haloferacaceae</taxon>
        <taxon>Halorubrum</taxon>
    </lineage>
</organism>
<evidence type="ECO:0000313" key="2">
    <source>
        <dbReference type="Proteomes" id="UP001596274"/>
    </source>
</evidence>
<protein>
    <submittedName>
        <fullName evidence="1">Uncharacterized protein</fullName>
    </submittedName>
</protein>
<comment type="caution">
    <text evidence="1">The sequence shown here is derived from an EMBL/GenBank/DDBJ whole genome shotgun (WGS) entry which is preliminary data.</text>
</comment>
<keyword evidence="2" id="KW-1185">Reference proteome</keyword>
<sequence>MATTKSLTDYTDESDTERTFELGAVVHEDVDPETEEADPMVVVGHPEAPAGEYEVDPLAGTTICGHASTPDSVSESEAVFEVVFVETLLYYDDQLPDGCTPTTAHEYLEEIEESPATVYAYPESRLSND</sequence>
<dbReference type="EMBL" id="JBHSWT010000009">
    <property type="protein sequence ID" value="MFC6770021.1"/>
    <property type="molecule type" value="Genomic_DNA"/>
</dbReference>
<evidence type="ECO:0000313" key="1">
    <source>
        <dbReference type="EMBL" id="MFC6770021.1"/>
    </source>
</evidence>
<gene>
    <name evidence="1" type="ORF">ACFQDD_00525</name>
</gene>
<name>A0ABD5T3C1_9EURY</name>
<proteinExistence type="predicted"/>
<dbReference type="AlphaFoldDB" id="A0ABD5T3C1"/>